<protein>
    <recommendedName>
        <fullName evidence="4">Prohead serine protease domain-containing protein</fullName>
    </recommendedName>
</protein>
<proteinExistence type="predicted"/>
<dbReference type="RefSeq" id="WP_066689382.1">
    <property type="nucleotide sequence ID" value="NZ_LQQO01000008.1"/>
</dbReference>
<evidence type="ECO:0000256" key="3">
    <source>
        <dbReference type="ARBA" id="ARBA00022801"/>
    </source>
</evidence>
<accession>A0ABR5YDY5</accession>
<dbReference type="EMBL" id="LQQO01000008">
    <property type="protein sequence ID" value="KZE16214.1"/>
    <property type="molecule type" value="Genomic_DNA"/>
</dbReference>
<dbReference type="InterPro" id="IPR006433">
    <property type="entry name" value="Prohead_protease"/>
</dbReference>
<name>A0ABR5YDY5_9SPHN</name>
<sequence>MLDHLDVALDAKSIDDDGTITGIAVGYGDVDHGGDIVARGSVLLEGRKSIPMLLHHDRTRPVGVWTEFDDKPDGLHVKGRMGTSTAAREARDDVRAGIISGLSMGFRTLKHRLEGKSRHLLQVGLHEISLVTVPMNNRTRVLSIKDILGAGDMPTVRDFEGLLRDAGFSRMKAAAIAAAATPHLRGEPEAKAIDALSCLHGTVFRA</sequence>
<evidence type="ECO:0000259" key="4">
    <source>
        <dbReference type="Pfam" id="PF04586"/>
    </source>
</evidence>
<organism evidence="5 6">
    <name type="scientific">Sphingomonas hankookensis</name>
    <dbReference type="NCBI Taxonomy" id="563996"/>
    <lineage>
        <taxon>Bacteria</taxon>
        <taxon>Pseudomonadati</taxon>
        <taxon>Pseudomonadota</taxon>
        <taxon>Alphaproteobacteria</taxon>
        <taxon>Sphingomonadales</taxon>
        <taxon>Sphingomonadaceae</taxon>
        <taxon>Sphingomonas</taxon>
    </lineage>
</organism>
<evidence type="ECO:0000313" key="6">
    <source>
        <dbReference type="Proteomes" id="UP000076609"/>
    </source>
</evidence>
<dbReference type="Proteomes" id="UP000076609">
    <property type="component" value="Unassembled WGS sequence"/>
</dbReference>
<keyword evidence="1" id="KW-1188">Viral release from host cell</keyword>
<dbReference type="NCBIfam" id="TIGR01543">
    <property type="entry name" value="proheadase_HK97"/>
    <property type="match status" value="1"/>
</dbReference>
<evidence type="ECO:0000256" key="1">
    <source>
        <dbReference type="ARBA" id="ARBA00022612"/>
    </source>
</evidence>
<comment type="caution">
    <text evidence="5">The sequence shown here is derived from an EMBL/GenBank/DDBJ whole genome shotgun (WGS) entry which is preliminary data.</text>
</comment>
<evidence type="ECO:0000256" key="2">
    <source>
        <dbReference type="ARBA" id="ARBA00022670"/>
    </source>
</evidence>
<evidence type="ECO:0000313" key="5">
    <source>
        <dbReference type="EMBL" id="KZE16214.1"/>
    </source>
</evidence>
<dbReference type="Pfam" id="PF04586">
    <property type="entry name" value="Peptidase_S78"/>
    <property type="match status" value="1"/>
</dbReference>
<keyword evidence="2" id="KW-0645">Protease</keyword>
<keyword evidence="6" id="KW-1185">Reference proteome</keyword>
<dbReference type="InterPro" id="IPR054613">
    <property type="entry name" value="Peptidase_S78_dom"/>
</dbReference>
<gene>
    <name evidence="5" type="ORF">AVT10_11990</name>
</gene>
<reference evidence="6" key="1">
    <citation type="submission" date="2016-01" db="EMBL/GenBank/DDBJ databases">
        <title>Draft genome of Chromobacterium sp. F49.</title>
        <authorList>
            <person name="Hong K.W."/>
        </authorList>
    </citation>
    <scope>NUCLEOTIDE SEQUENCE [LARGE SCALE GENOMIC DNA]</scope>
    <source>
        <strain evidence="6">CN3</strain>
    </source>
</reference>
<keyword evidence="3" id="KW-0378">Hydrolase</keyword>
<feature type="domain" description="Prohead serine protease" evidence="4">
    <location>
        <begin position="9"/>
        <end position="142"/>
    </location>
</feature>